<sequence>MTDRRNLRQSGLLVLALCLVAGPAMAQGTSVLLGTVVDTTTKKPVPDVVVTATSPNLQGEQTVVTDAAGTYRLPQLPSGVYTLRFETQAYKPYAREGITLRLDYSVRVNVELIPESALTEEVLVVGQTPTVDIGSTSTGVNVDTNFLRNVAVVSPTGKGAASRSFESLAELAPGANADTYGVSVSGATSPENQYIVDGVSVNDPGFGINGTPLSIEFIQEVNVISGGYLPEYGRSTGGVVNAVTKSGSNEFHGSVFGNFSPGSLGSRATAIQSGGTVSSQASLWNLGDFGADLGGPIIKDRLWFYAGIAPSFTRYQLERNFNALVLDDNGHRIVDEQGIPRTELIPGTEQRYFADQQSFQYLGKLTYLINEDHNVSVSVSGAPSSAGGNGRLAISERTGLPETERFNGQLGALATQRTANSLDTSIKLTSSFLEKRLLFNVTGGWHHQDVIVRPMDGTVGGSQDGLSGVSNVDWQRTTRTVTFADVEYSLPYQHSISEFEAIPDPSICDVAAADPSVAPDPAREPTRCPVLNYLTGGPGRLDESSLDRYQAKAVGTLLVNAAGQHNFKAGVDLEHMVYDHIRSLSGRRMYLEADDGSYFRDFRQYGYLLGPDEVLVQDFQSALSKSTAVGVFAQDSWSLFDNRATLNVGVRYDTQRLTGGDKLALVLGNQWSPRLGIIVDPTRSGRMKLFGSYARYYESVPLDMVDRSFPGEPGLRSRRDSTLCNPLDPAQQQGICSSDESRLPYRPELDSNRLWETIGAGATIVDPDIEPQSTDEYVLGGEYELFSNARLGLSYTRRSINRVIEDMSRDDGSTYFIGNPGYGFATDFVLPTRKYDAVTLFFQRNFADLWLAQVSYTWSRLYGNYEGLFRSDNGQLDPNINSDFDLVSLLPNRKGLLPADRTHQIKAFGAREFVIRPDLSLNLGLSYRGVSGTPYSYLGAHIDYGAAQAYILPRGSGGRLPWVHRFDSRLALNYKLTREMTASLSVDVFNLFNFQTATMYDQNYTFSAVLPIEGGTPADLSGKLVDPDGNPIPAEAVNKNFGKPLAYQSPRSFRFGARVTF</sequence>
<dbReference type="PROSITE" id="PS52016">
    <property type="entry name" value="TONB_DEPENDENT_REC_3"/>
    <property type="match status" value="1"/>
</dbReference>
<evidence type="ECO:0000313" key="11">
    <source>
        <dbReference type="Proteomes" id="UP001291309"/>
    </source>
</evidence>
<evidence type="ECO:0000256" key="5">
    <source>
        <dbReference type="ARBA" id="ARBA00023136"/>
    </source>
</evidence>
<dbReference type="InterPro" id="IPR039426">
    <property type="entry name" value="TonB-dep_rcpt-like"/>
</dbReference>
<dbReference type="EMBL" id="JAXIVS010000005">
    <property type="protein sequence ID" value="MDY7228098.1"/>
    <property type="molecule type" value="Genomic_DNA"/>
</dbReference>
<keyword evidence="6 7" id="KW-0998">Cell outer membrane</keyword>
<dbReference type="InterPro" id="IPR036942">
    <property type="entry name" value="Beta-barrel_TonB_sf"/>
</dbReference>
<comment type="subcellular location">
    <subcellularLocation>
        <location evidence="1 7">Cell outer membrane</location>
        <topology evidence="1 7">Multi-pass membrane protein</topology>
    </subcellularLocation>
</comment>
<dbReference type="SUPFAM" id="SSF49464">
    <property type="entry name" value="Carboxypeptidase regulatory domain-like"/>
    <property type="match status" value="1"/>
</dbReference>
<keyword evidence="2 7" id="KW-0813">Transport</keyword>
<dbReference type="InterPro" id="IPR037066">
    <property type="entry name" value="Plug_dom_sf"/>
</dbReference>
<comment type="similarity">
    <text evidence="7">Belongs to the TonB-dependent receptor family.</text>
</comment>
<evidence type="ECO:0000256" key="6">
    <source>
        <dbReference type="ARBA" id="ARBA00023237"/>
    </source>
</evidence>
<keyword evidence="11" id="KW-1185">Reference proteome</keyword>
<evidence type="ECO:0000256" key="3">
    <source>
        <dbReference type="ARBA" id="ARBA00022452"/>
    </source>
</evidence>
<proteinExistence type="inferred from homology"/>
<feature type="chain" id="PRO_5045686581" evidence="8">
    <location>
        <begin position="27"/>
        <end position="1061"/>
    </location>
</feature>
<keyword evidence="4 7" id="KW-0812">Transmembrane</keyword>
<dbReference type="PANTHER" id="PTHR30069">
    <property type="entry name" value="TONB-DEPENDENT OUTER MEMBRANE RECEPTOR"/>
    <property type="match status" value="1"/>
</dbReference>
<evidence type="ECO:0000256" key="7">
    <source>
        <dbReference type="PROSITE-ProRule" id="PRU01360"/>
    </source>
</evidence>
<dbReference type="Pfam" id="PF25183">
    <property type="entry name" value="OMP_b-brl_4"/>
    <property type="match status" value="2"/>
</dbReference>
<dbReference type="InterPro" id="IPR008969">
    <property type="entry name" value="CarboxyPept-like_regulatory"/>
</dbReference>
<keyword evidence="5 7" id="KW-0472">Membrane</keyword>
<evidence type="ECO:0000313" key="10">
    <source>
        <dbReference type="EMBL" id="MDY7228098.1"/>
    </source>
</evidence>
<keyword evidence="8" id="KW-0732">Signal</keyword>
<dbReference type="Gene3D" id="2.170.130.10">
    <property type="entry name" value="TonB-dependent receptor, plug domain"/>
    <property type="match status" value="1"/>
</dbReference>
<keyword evidence="3 7" id="KW-1134">Transmembrane beta strand</keyword>
<protein>
    <submittedName>
        <fullName evidence="10">TonB-dependent receptor</fullName>
    </submittedName>
</protein>
<dbReference type="Proteomes" id="UP001291309">
    <property type="component" value="Unassembled WGS sequence"/>
</dbReference>
<dbReference type="RefSeq" id="WP_321546823.1">
    <property type="nucleotide sequence ID" value="NZ_JAXIVS010000005.1"/>
</dbReference>
<organism evidence="10 11">
    <name type="scientific">Hyalangium rubrum</name>
    <dbReference type="NCBI Taxonomy" id="3103134"/>
    <lineage>
        <taxon>Bacteria</taxon>
        <taxon>Pseudomonadati</taxon>
        <taxon>Myxococcota</taxon>
        <taxon>Myxococcia</taxon>
        <taxon>Myxococcales</taxon>
        <taxon>Cystobacterineae</taxon>
        <taxon>Archangiaceae</taxon>
        <taxon>Hyalangium</taxon>
    </lineage>
</organism>
<dbReference type="Pfam" id="PF13620">
    <property type="entry name" value="CarboxypepD_reg"/>
    <property type="match status" value="1"/>
</dbReference>
<dbReference type="Gene3D" id="2.40.170.20">
    <property type="entry name" value="TonB-dependent receptor, beta-barrel domain"/>
    <property type="match status" value="1"/>
</dbReference>
<evidence type="ECO:0000256" key="4">
    <source>
        <dbReference type="ARBA" id="ARBA00022692"/>
    </source>
</evidence>
<evidence type="ECO:0000259" key="9">
    <source>
        <dbReference type="Pfam" id="PF25183"/>
    </source>
</evidence>
<dbReference type="PANTHER" id="PTHR30069:SF46">
    <property type="entry name" value="OAR PROTEIN"/>
    <property type="match status" value="1"/>
</dbReference>
<evidence type="ECO:0000256" key="1">
    <source>
        <dbReference type="ARBA" id="ARBA00004571"/>
    </source>
</evidence>
<gene>
    <name evidence="10" type="ORF">SYV04_16890</name>
</gene>
<reference evidence="10 11" key="1">
    <citation type="submission" date="2023-12" db="EMBL/GenBank/DDBJ databases">
        <title>the genome sequence of Hyalangium sp. s54d21.</title>
        <authorList>
            <person name="Zhang X."/>
        </authorList>
    </citation>
    <scope>NUCLEOTIDE SEQUENCE [LARGE SCALE GENOMIC DNA]</scope>
    <source>
        <strain evidence="11">s54d21</strain>
    </source>
</reference>
<feature type="domain" description="TonB-dependent transporter Oar-like beta-barrel" evidence="9">
    <location>
        <begin position="243"/>
        <end position="655"/>
    </location>
</feature>
<name>A0ABU5H3Q9_9BACT</name>
<evidence type="ECO:0000256" key="8">
    <source>
        <dbReference type="SAM" id="SignalP"/>
    </source>
</evidence>
<comment type="caution">
    <text evidence="10">The sequence shown here is derived from an EMBL/GenBank/DDBJ whole genome shotgun (WGS) entry which is preliminary data.</text>
</comment>
<feature type="domain" description="TonB-dependent transporter Oar-like beta-barrel" evidence="9">
    <location>
        <begin position="669"/>
        <end position="881"/>
    </location>
</feature>
<accession>A0ABU5H3Q9</accession>
<keyword evidence="10" id="KW-0675">Receptor</keyword>
<dbReference type="Gene3D" id="2.60.40.1120">
    <property type="entry name" value="Carboxypeptidase-like, regulatory domain"/>
    <property type="match status" value="1"/>
</dbReference>
<dbReference type="SUPFAM" id="SSF56935">
    <property type="entry name" value="Porins"/>
    <property type="match status" value="1"/>
</dbReference>
<dbReference type="InterPro" id="IPR057601">
    <property type="entry name" value="Oar-like_b-barrel"/>
</dbReference>
<feature type="signal peptide" evidence="8">
    <location>
        <begin position="1"/>
        <end position="26"/>
    </location>
</feature>
<evidence type="ECO:0000256" key="2">
    <source>
        <dbReference type="ARBA" id="ARBA00022448"/>
    </source>
</evidence>